<feature type="compositionally biased region" description="Acidic residues" evidence="1">
    <location>
        <begin position="297"/>
        <end position="320"/>
    </location>
</feature>
<dbReference type="GeneID" id="92209250"/>
<dbReference type="RefSeq" id="XP_066830992.1">
    <property type="nucleotide sequence ID" value="XM_066974233.1"/>
</dbReference>
<evidence type="ECO:0000313" key="3">
    <source>
        <dbReference type="Proteomes" id="UP001497383"/>
    </source>
</evidence>
<name>A0ABP0ZRL1_9ASCO</name>
<reference evidence="2 3" key="1">
    <citation type="submission" date="2024-03" db="EMBL/GenBank/DDBJ databases">
        <authorList>
            <person name="Brejova B."/>
        </authorList>
    </citation>
    <scope>NUCLEOTIDE SEQUENCE [LARGE SCALE GENOMIC DNA]</scope>
    <source>
        <strain evidence="2 3">CBS 14171</strain>
    </source>
</reference>
<feature type="compositionally biased region" description="Low complexity" evidence="1">
    <location>
        <begin position="258"/>
        <end position="283"/>
    </location>
</feature>
<evidence type="ECO:0000313" key="2">
    <source>
        <dbReference type="EMBL" id="CAK9439954.1"/>
    </source>
</evidence>
<accession>A0ABP0ZRL1</accession>
<feature type="region of interest" description="Disordered" evidence="1">
    <location>
        <begin position="258"/>
        <end position="337"/>
    </location>
</feature>
<feature type="compositionally biased region" description="Polar residues" evidence="1">
    <location>
        <begin position="284"/>
        <end position="293"/>
    </location>
</feature>
<dbReference type="Proteomes" id="UP001497383">
    <property type="component" value="Chromosome 5"/>
</dbReference>
<sequence>MVAQRILPPPSPPPFPPAWNKQYNNGVHDPPPDIISNMSDIESVDPEVKELIKGRESLTFGSDAGCTHIVEEPLIEDQQLQNTVTSEDSNLPSATSSSTSINEVGFNQTRLMDQYGNVFTLHPNGFVTPFKQATGHIGGMGYTNHFHYHQQQQQQQQHHASHQNRHYPFSQNTIAMSSSARHFNHSALSSSMSSINSPYRRQLQKFRNLASQSSKASSRLYLFQNHILKQAQFCGDLDLGTSNRYGDVDSTSIIINSSSANTSSRSSYRNSLRSSSRNCTSSRGTKSPPSSNNDDIKEVDEEEDEDDDNEREEDGEPDEDHEQREQRKQLVDRELNAVKPVVSAPRPVSAPVPMPVPMSVPVPASMPVSVPVPASVPVPPPISSIVNGASQWVPMPMPQDAYSNAIVVDDEDADVDENPELEQAGFCR</sequence>
<feature type="compositionally biased region" description="Basic and acidic residues" evidence="1">
    <location>
        <begin position="321"/>
        <end position="336"/>
    </location>
</feature>
<proteinExistence type="predicted"/>
<evidence type="ECO:0000256" key="1">
    <source>
        <dbReference type="SAM" id="MobiDB-lite"/>
    </source>
</evidence>
<gene>
    <name evidence="2" type="ORF">LODBEIA_P40540</name>
</gene>
<protein>
    <submittedName>
        <fullName evidence="2">Uncharacterized protein</fullName>
    </submittedName>
</protein>
<feature type="compositionally biased region" description="Pro residues" evidence="1">
    <location>
        <begin position="7"/>
        <end position="17"/>
    </location>
</feature>
<dbReference type="EMBL" id="OZ022409">
    <property type="protein sequence ID" value="CAK9439954.1"/>
    <property type="molecule type" value="Genomic_DNA"/>
</dbReference>
<organism evidence="2 3">
    <name type="scientific">Lodderomyces beijingensis</name>
    <dbReference type="NCBI Taxonomy" id="1775926"/>
    <lineage>
        <taxon>Eukaryota</taxon>
        <taxon>Fungi</taxon>
        <taxon>Dikarya</taxon>
        <taxon>Ascomycota</taxon>
        <taxon>Saccharomycotina</taxon>
        <taxon>Pichiomycetes</taxon>
        <taxon>Debaryomycetaceae</taxon>
        <taxon>Candida/Lodderomyces clade</taxon>
        <taxon>Lodderomyces</taxon>
    </lineage>
</organism>
<feature type="region of interest" description="Disordered" evidence="1">
    <location>
        <begin position="1"/>
        <end position="39"/>
    </location>
</feature>
<keyword evidence="3" id="KW-1185">Reference proteome</keyword>